<evidence type="ECO:0000313" key="2">
    <source>
        <dbReference type="Proteomes" id="UP000070700"/>
    </source>
</evidence>
<proteinExistence type="predicted"/>
<sequence>MEQQLMTIEVAKKLIAAEDKMQTLRKSIDTRYGGARIGLNIDDDIISMLDPKRKALEKVWQLNLARARYLVAQPQETVMIASVESEAERNKAKAEDPRMSLEMAHGFIAEEHNVEAAKNALVRRYGVVARDRYGEATSRLSPKYRALEIVRRQNVKNARCLVAHPQETVMVSTIESETDTEEKRILFNKLCQGFWLSAQMDIRASGNF</sequence>
<dbReference type="Proteomes" id="UP000070700">
    <property type="component" value="Unassembled WGS sequence"/>
</dbReference>
<dbReference type="RefSeq" id="XP_018064044.1">
    <property type="nucleotide sequence ID" value="XM_018221544.1"/>
</dbReference>
<protein>
    <submittedName>
        <fullName evidence="1">Uncharacterized protein</fullName>
    </submittedName>
</protein>
<keyword evidence="2" id="KW-1185">Reference proteome</keyword>
<dbReference type="KEGG" id="psco:LY89DRAFT_761313"/>
<name>A0A132BCG0_MOLSC</name>
<reference evidence="1 2" key="1">
    <citation type="submission" date="2015-10" db="EMBL/GenBank/DDBJ databases">
        <title>Full genome of DAOMC 229536 Phialocephala scopiformis, a fungal endophyte of spruce producing the potent anti-insectan compound rugulosin.</title>
        <authorList>
            <consortium name="DOE Joint Genome Institute"/>
            <person name="Walker A.K."/>
            <person name="Frasz S.L."/>
            <person name="Seifert K.A."/>
            <person name="Miller J.D."/>
            <person name="Mondo S.J."/>
            <person name="Labutti K."/>
            <person name="Lipzen A."/>
            <person name="Dockter R."/>
            <person name="Kennedy M."/>
            <person name="Grigoriev I.V."/>
            <person name="Spatafora J.W."/>
        </authorList>
    </citation>
    <scope>NUCLEOTIDE SEQUENCE [LARGE SCALE GENOMIC DNA]</scope>
    <source>
        <strain evidence="1 2">CBS 120377</strain>
    </source>
</reference>
<dbReference type="EMBL" id="KQ947431">
    <property type="protein sequence ID" value="KUJ09689.1"/>
    <property type="molecule type" value="Genomic_DNA"/>
</dbReference>
<organism evidence="1 2">
    <name type="scientific">Mollisia scopiformis</name>
    <name type="common">Conifer needle endophyte fungus</name>
    <name type="synonym">Phialocephala scopiformis</name>
    <dbReference type="NCBI Taxonomy" id="149040"/>
    <lineage>
        <taxon>Eukaryota</taxon>
        <taxon>Fungi</taxon>
        <taxon>Dikarya</taxon>
        <taxon>Ascomycota</taxon>
        <taxon>Pezizomycotina</taxon>
        <taxon>Leotiomycetes</taxon>
        <taxon>Helotiales</taxon>
        <taxon>Mollisiaceae</taxon>
        <taxon>Mollisia</taxon>
    </lineage>
</organism>
<gene>
    <name evidence="1" type="ORF">LY89DRAFT_761313</name>
</gene>
<evidence type="ECO:0000313" key="1">
    <source>
        <dbReference type="EMBL" id="KUJ09689.1"/>
    </source>
</evidence>
<dbReference type="GeneID" id="28831270"/>
<dbReference type="InParanoid" id="A0A132BCG0"/>
<dbReference type="AlphaFoldDB" id="A0A132BCG0"/>
<accession>A0A132BCG0</accession>